<evidence type="ECO:0000259" key="10">
    <source>
        <dbReference type="PROSITE" id="PS51352"/>
    </source>
</evidence>
<dbReference type="Proteomes" id="UP000325003">
    <property type="component" value="Unassembled WGS sequence"/>
</dbReference>
<gene>
    <name evidence="11" type="primary">trxA</name>
    <name evidence="11" type="ORF">F0U44_05720</name>
</gene>
<name>A0A5B1LNT1_9ACTN</name>
<comment type="caution">
    <text evidence="11">The sequence shown here is derived from an EMBL/GenBank/DDBJ whole genome shotgun (WGS) entry which is preliminary data.</text>
</comment>
<dbReference type="GO" id="GO:0005829">
    <property type="term" value="C:cytosol"/>
    <property type="evidence" value="ECO:0007669"/>
    <property type="project" value="TreeGrafter"/>
</dbReference>
<dbReference type="PRINTS" id="PR00421">
    <property type="entry name" value="THIOREDOXIN"/>
</dbReference>
<proteinExistence type="inferred from homology"/>
<dbReference type="NCBIfam" id="TIGR01068">
    <property type="entry name" value="thioredoxin"/>
    <property type="match status" value="1"/>
</dbReference>
<reference evidence="11 12" key="1">
    <citation type="submission" date="2019-09" db="EMBL/GenBank/DDBJ databases">
        <title>Nocardioides panacisoli sp. nov., isolated from the soil of a ginseng field.</title>
        <authorList>
            <person name="Cho C."/>
        </authorList>
    </citation>
    <scope>NUCLEOTIDE SEQUENCE [LARGE SCALE GENOMIC DNA]</scope>
    <source>
        <strain evidence="11 12">BN130099</strain>
    </source>
</reference>
<dbReference type="GO" id="GO:0045454">
    <property type="term" value="P:cell redox homeostasis"/>
    <property type="evidence" value="ECO:0007669"/>
    <property type="project" value="TreeGrafter"/>
</dbReference>
<reference evidence="11 12" key="2">
    <citation type="submission" date="2019-09" db="EMBL/GenBank/DDBJ databases">
        <authorList>
            <person name="Jin C."/>
        </authorList>
    </citation>
    <scope>NUCLEOTIDE SEQUENCE [LARGE SCALE GENOMIC DNA]</scope>
    <source>
        <strain evidence="11 12">BN130099</strain>
    </source>
</reference>
<feature type="site" description="Contributes to redox potential value" evidence="8">
    <location>
        <position position="33"/>
    </location>
</feature>
<dbReference type="InterPro" id="IPR036249">
    <property type="entry name" value="Thioredoxin-like_sf"/>
</dbReference>
<dbReference type="InterPro" id="IPR017937">
    <property type="entry name" value="Thioredoxin_CS"/>
</dbReference>
<evidence type="ECO:0000256" key="4">
    <source>
        <dbReference type="ARBA" id="ARBA00023157"/>
    </source>
</evidence>
<sequence>MTATTNTTDADFQADVLDSATPVLVDFWAQWCGPCHQIAPVLEQIAAERAGSLKVVKINSDENPVTGAGYRVLGLPTLLVFDKGELVLELRGARPKAALDRELNKVLS</sequence>
<feature type="active site" description="Nucleophile" evidence="8">
    <location>
        <position position="32"/>
    </location>
</feature>
<feature type="disulfide bond" description="Redox-active" evidence="9">
    <location>
        <begin position="32"/>
        <end position="35"/>
    </location>
</feature>
<feature type="active site" description="Nucleophile" evidence="8">
    <location>
        <position position="35"/>
    </location>
</feature>
<evidence type="ECO:0000256" key="5">
    <source>
        <dbReference type="ARBA" id="ARBA00023284"/>
    </source>
</evidence>
<dbReference type="InterPro" id="IPR005746">
    <property type="entry name" value="Thioredoxin"/>
</dbReference>
<organism evidence="11 12">
    <name type="scientific">Nocardioides humilatus</name>
    <dbReference type="NCBI Taxonomy" id="2607660"/>
    <lineage>
        <taxon>Bacteria</taxon>
        <taxon>Bacillati</taxon>
        <taxon>Actinomycetota</taxon>
        <taxon>Actinomycetes</taxon>
        <taxon>Propionibacteriales</taxon>
        <taxon>Nocardioidaceae</taxon>
        <taxon>Nocardioides</taxon>
    </lineage>
</organism>
<keyword evidence="2" id="KW-0813">Transport</keyword>
<dbReference type="PIRSF" id="PIRSF000077">
    <property type="entry name" value="Thioredoxin"/>
    <property type="match status" value="1"/>
</dbReference>
<evidence type="ECO:0000256" key="8">
    <source>
        <dbReference type="PIRSR" id="PIRSR000077-1"/>
    </source>
</evidence>
<dbReference type="InterPro" id="IPR013766">
    <property type="entry name" value="Thioredoxin_domain"/>
</dbReference>
<keyword evidence="4 9" id="KW-1015">Disulfide bond</keyword>
<evidence type="ECO:0000256" key="3">
    <source>
        <dbReference type="ARBA" id="ARBA00022982"/>
    </source>
</evidence>
<evidence type="ECO:0000256" key="1">
    <source>
        <dbReference type="ARBA" id="ARBA00008987"/>
    </source>
</evidence>
<dbReference type="FunFam" id="3.40.30.10:FF:000001">
    <property type="entry name" value="Thioredoxin"/>
    <property type="match status" value="1"/>
</dbReference>
<evidence type="ECO:0000256" key="9">
    <source>
        <dbReference type="PIRSR" id="PIRSR000077-4"/>
    </source>
</evidence>
<protein>
    <recommendedName>
        <fullName evidence="6 7">Thioredoxin</fullName>
    </recommendedName>
</protein>
<accession>A0A5B1LNT1</accession>
<keyword evidence="3" id="KW-0249">Electron transport</keyword>
<evidence type="ECO:0000256" key="2">
    <source>
        <dbReference type="ARBA" id="ARBA00022448"/>
    </source>
</evidence>
<evidence type="ECO:0000313" key="11">
    <source>
        <dbReference type="EMBL" id="KAA1421768.1"/>
    </source>
</evidence>
<dbReference type="RefSeq" id="WP_149727229.1">
    <property type="nucleotide sequence ID" value="NZ_VUJV01000001.1"/>
</dbReference>
<evidence type="ECO:0000256" key="6">
    <source>
        <dbReference type="NCBIfam" id="TIGR01068"/>
    </source>
</evidence>
<keyword evidence="12" id="KW-1185">Reference proteome</keyword>
<dbReference type="PANTHER" id="PTHR45663">
    <property type="entry name" value="GEO12009P1"/>
    <property type="match status" value="1"/>
</dbReference>
<dbReference type="AlphaFoldDB" id="A0A5B1LNT1"/>
<dbReference type="PROSITE" id="PS00194">
    <property type="entry name" value="THIOREDOXIN_1"/>
    <property type="match status" value="1"/>
</dbReference>
<keyword evidence="5 9" id="KW-0676">Redox-active center</keyword>
<comment type="similarity">
    <text evidence="1 7">Belongs to the thioredoxin family.</text>
</comment>
<feature type="domain" description="Thioredoxin" evidence="10">
    <location>
        <begin position="1"/>
        <end position="108"/>
    </location>
</feature>
<feature type="site" description="Contributes to redox potential value" evidence="8">
    <location>
        <position position="34"/>
    </location>
</feature>
<feature type="site" description="Deprotonates C-terminal active site Cys" evidence="8">
    <location>
        <position position="26"/>
    </location>
</feature>
<dbReference type="Pfam" id="PF00085">
    <property type="entry name" value="Thioredoxin"/>
    <property type="match status" value="1"/>
</dbReference>
<dbReference type="GO" id="GO:0015035">
    <property type="term" value="F:protein-disulfide reductase activity"/>
    <property type="evidence" value="ECO:0007669"/>
    <property type="project" value="UniProtKB-UniRule"/>
</dbReference>
<dbReference type="Gene3D" id="3.40.30.10">
    <property type="entry name" value="Glutaredoxin"/>
    <property type="match status" value="1"/>
</dbReference>
<evidence type="ECO:0000256" key="7">
    <source>
        <dbReference type="PIRNR" id="PIRNR000077"/>
    </source>
</evidence>
<dbReference type="EMBL" id="VUJV01000001">
    <property type="protein sequence ID" value="KAA1421768.1"/>
    <property type="molecule type" value="Genomic_DNA"/>
</dbReference>
<dbReference type="CDD" id="cd02947">
    <property type="entry name" value="TRX_family"/>
    <property type="match status" value="1"/>
</dbReference>
<evidence type="ECO:0000313" key="12">
    <source>
        <dbReference type="Proteomes" id="UP000325003"/>
    </source>
</evidence>
<dbReference type="SUPFAM" id="SSF52833">
    <property type="entry name" value="Thioredoxin-like"/>
    <property type="match status" value="1"/>
</dbReference>
<dbReference type="PANTHER" id="PTHR45663:SF11">
    <property type="entry name" value="GEO12009P1"/>
    <property type="match status" value="1"/>
</dbReference>
<dbReference type="PROSITE" id="PS51352">
    <property type="entry name" value="THIOREDOXIN_2"/>
    <property type="match status" value="1"/>
</dbReference>